<comment type="caution">
    <text evidence="3">The sequence shown here is derived from an EMBL/GenBank/DDBJ whole genome shotgun (WGS) entry which is preliminary data.</text>
</comment>
<organism evidence="3 4">
    <name type="scientific">Actinomadura sediminis</name>
    <dbReference type="NCBI Taxonomy" id="1038904"/>
    <lineage>
        <taxon>Bacteria</taxon>
        <taxon>Bacillati</taxon>
        <taxon>Actinomycetota</taxon>
        <taxon>Actinomycetes</taxon>
        <taxon>Streptosporangiales</taxon>
        <taxon>Thermomonosporaceae</taxon>
        <taxon>Actinomadura</taxon>
    </lineage>
</organism>
<proteinExistence type="predicted"/>
<keyword evidence="4" id="KW-1185">Reference proteome</keyword>
<protein>
    <submittedName>
        <fullName evidence="3">DUF397 domain-containing protein</fullName>
    </submittedName>
</protein>
<accession>A0ABW3EP14</accession>
<evidence type="ECO:0000256" key="1">
    <source>
        <dbReference type="SAM" id="MobiDB-lite"/>
    </source>
</evidence>
<name>A0ABW3EP14_9ACTN</name>
<evidence type="ECO:0000313" key="4">
    <source>
        <dbReference type="Proteomes" id="UP001596972"/>
    </source>
</evidence>
<reference evidence="4" key="1">
    <citation type="journal article" date="2019" name="Int. J. Syst. Evol. Microbiol.">
        <title>The Global Catalogue of Microorganisms (GCM) 10K type strain sequencing project: providing services to taxonomists for standard genome sequencing and annotation.</title>
        <authorList>
            <consortium name="The Broad Institute Genomics Platform"/>
            <consortium name="The Broad Institute Genome Sequencing Center for Infectious Disease"/>
            <person name="Wu L."/>
            <person name="Ma J."/>
        </authorList>
    </citation>
    <scope>NUCLEOTIDE SEQUENCE [LARGE SCALE GENOMIC DNA]</scope>
    <source>
        <strain evidence="4">JCM 31202</strain>
    </source>
</reference>
<gene>
    <name evidence="3" type="ORF">ACFQ11_12545</name>
</gene>
<dbReference type="Proteomes" id="UP001596972">
    <property type="component" value="Unassembled WGS sequence"/>
</dbReference>
<dbReference type="RefSeq" id="WP_378298441.1">
    <property type="nucleotide sequence ID" value="NZ_JBHTJA010000018.1"/>
</dbReference>
<dbReference type="InterPro" id="IPR007278">
    <property type="entry name" value="DUF397"/>
</dbReference>
<feature type="domain" description="DUF397" evidence="2">
    <location>
        <begin position="8"/>
        <end position="61"/>
    </location>
</feature>
<sequence>MEQDFSDATWRKSRRSQTTTDQCVEVAIIGGSVGMRDSKEPDGPVLVLTSGDWRAFARAIKDRDA</sequence>
<dbReference type="Pfam" id="PF04149">
    <property type="entry name" value="DUF397"/>
    <property type="match status" value="1"/>
</dbReference>
<feature type="region of interest" description="Disordered" evidence="1">
    <location>
        <begin position="1"/>
        <end position="20"/>
    </location>
</feature>
<evidence type="ECO:0000259" key="2">
    <source>
        <dbReference type="Pfam" id="PF04149"/>
    </source>
</evidence>
<dbReference type="EMBL" id="JBHTJA010000018">
    <property type="protein sequence ID" value="MFD0901224.1"/>
    <property type="molecule type" value="Genomic_DNA"/>
</dbReference>
<evidence type="ECO:0000313" key="3">
    <source>
        <dbReference type="EMBL" id="MFD0901224.1"/>
    </source>
</evidence>